<protein>
    <submittedName>
        <fullName evidence="2">Uncharacterized protein</fullName>
    </submittedName>
</protein>
<feature type="region of interest" description="Disordered" evidence="1">
    <location>
        <begin position="46"/>
        <end position="93"/>
    </location>
</feature>
<proteinExistence type="predicted"/>
<sequence>MAVLHSQFASSRISKIRGSFSRPVTSLVRKAHIKIIITRPASSAAQQRREVLNANRDKERLSPVDFEVKENNTNADEDENENEIEDTQCERSNRSPSLLLYSIITTPTYLIHKQGQN</sequence>
<organism evidence="2">
    <name type="scientific">Timema poppense</name>
    <name type="common">Walking stick</name>
    <dbReference type="NCBI Taxonomy" id="170557"/>
    <lineage>
        <taxon>Eukaryota</taxon>
        <taxon>Metazoa</taxon>
        <taxon>Ecdysozoa</taxon>
        <taxon>Arthropoda</taxon>
        <taxon>Hexapoda</taxon>
        <taxon>Insecta</taxon>
        <taxon>Pterygota</taxon>
        <taxon>Neoptera</taxon>
        <taxon>Polyneoptera</taxon>
        <taxon>Phasmatodea</taxon>
        <taxon>Timematodea</taxon>
        <taxon>Timematoidea</taxon>
        <taxon>Timematidae</taxon>
        <taxon>Timema</taxon>
    </lineage>
</organism>
<gene>
    <name evidence="2" type="ORF">TPSB3V08_LOCUS10487</name>
</gene>
<dbReference type="EMBL" id="OD009648">
    <property type="protein sequence ID" value="CAD7415663.1"/>
    <property type="molecule type" value="Genomic_DNA"/>
</dbReference>
<dbReference type="AlphaFoldDB" id="A0A7R9HB50"/>
<accession>A0A7R9HB50</accession>
<reference evidence="2" key="1">
    <citation type="submission" date="2020-11" db="EMBL/GenBank/DDBJ databases">
        <authorList>
            <person name="Tran Van P."/>
        </authorList>
    </citation>
    <scope>NUCLEOTIDE SEQUENCE</scope>
</reference>
<evidence type="ECO:0000256" key="1">
    <source>
        <dbReference type="SAM" id="MobiDB-lite"/>
    </source>
</evidence>
<feature type="compositionally biased region" description="Acidic residues" evidence="1">
    <location>
        <begin position="75"/>
        <end position="87"/>
    </location>
</feature>
<evidence type="ECO:0000313" key="2">
    <source>
        <dbReference type="EMBL" id="CAD7415663.1"/>
    </source>
</evidence>
<name>A0A7R9HB50_TIMPO</name>
<feature type="compositionally biased region" description="Basic and acidic residues" evidence="1">
    <location>
        <begin position="47"/>
        <end position="70"/>
    </location>
</feature>